<comment type="caution">
    <text evidence="1">The sequence shown here is derived from an EMBL/GenBank/DDBJ whole genome shotgun (WGS) entry which is preliminary data.</text>
</comment>
<protein>
    <submittedName>
        <fullName evidence="1">Uncharacterized protein</fullName>
    </submittedName>
</protein>
<name>A0A017RSL2_9CLOT</name>
<evidence type="ECO:0000313" key="2">
    <source>
        <dbReference type="Proteomes" id="UP000019681"/>
    </source>
</evidence>
<accession>A0A017RSL2</accession>
<organism evidence="1 2">
    <name type="scientific">Fervidicella metallireducens AeB</name>
    <dbReference type="NCBI Taxonomy" id="1403537"/>
    <lineage>
        <taxon>Bacteria</taxon>
        <taxon>Bacillati</taxon>
        <taxon>Bacillota</taxon>
        <taxon>Clostridia</taxon>
        <taxon>Eubacteriales</taxon>
        <taxon>Clostridiaceae</taxon>
        <taxon>Fervidicella</taxon>
    </lineage>
</organism>
<reference evidence="1 2" key="1">
    <citation type="journal article" date="2014" name="Genome Announc.">
        <title>Draft Genome Sequence of Fervidicella metallireducens Strain AeBT, an Iron-Reducing Thermoanaerobe from the Great Artesian Basin.</title>
        <authorList>
            <person name="Patel B.K."/>
        </authorList>
    </citation>
    <scope>NUCLEOTIDE SEQUENCE [LARGE SCALE GENOMIC DNA]</scope>
    <source>
        <strain evidence="1 2">AeB</strain>
    </source>
</reference>
<dbReference type="Proteomes" id="UP000019681">
    <property type="component" value="Unassembled WGS sequence"/>
</dbReference>
<dbReference type="EMBL" id="AZQP01000040">
    <property type="protein sequence ID" value="EYE87758.1"/>
    <property type="molecule type" value="Genomic_DNA"/>
</dbReference>
<keyword evidence="2" id="KW-1185">Reference proteome</keyword>
<evidence type="ECO:0000313" key="1">
    <source>
        <dbReference type="EMBL" id="EYE87758.1"/>
    </source>
</evidence>
<proteinExistence type="predicted"/>
<dbReference type="RefSeq" id="WP_035380961.1">
    <property type="nucleotide sequence ID" value="NZ_AZQP01000040.1"/>
</dbReference>
<dbReference type="AlphaFoldDB" id="A0A017RSL2"/>
<gene>
    <name evidence="1" type="ORF">Q428_11735</name>
</gene>
<dbReference type="OrthoDB" id="2876964at2"/>
<sequence>MKLFLELDFNCPRIVCDSCINCKSEAGISLSKYKSRGCCYYYPKFTLFELHKMAKFTEGFEVLNKILNNPGTKIYNYYIHSLGYFDKDGYDRYIKSDNKKLHGNIEDKSIFFRACPFVVDGKGCTIPPQFRTHVCNFFICEEIISMAAKDDRFKYYLREREKYSRWVSWENKSLEYLLKEKNLTLKDNLYEVFELLKKVDLMEYNFPELEEIIIMNRDTLGA</sequence>